<sequence>MRQVQMFIILSQLFSLIIGYLQPLTNNFQIKRNDLCDLDVLKICLSQDKYELKMLHNFDIINVGNDPNDFEFS</sequence>
<dbReference type="EMBL" id="FNCH01000004">
    <property type="protein sequence ID" value="SDG19684.1"/>
    <property type="molecule type" value="Genomic_DNA"/>
</dbReference>
<proteinExistence type="predicted"/>
<dbReference type="STRING" id="405671.SAMN05421827_10493"/>
<dbReference type="Proteomes" id="UP000199643">
    <property type="component" value="Unassembled WGS sequence"/>
</dbReference>
<keyword evidence="2" id="KW-1185">Reference proteome</keyword>
<accession>A0A1G7S9R4</accession>
<evidence type="ECO:0000313" key="1">
    <source>
        <dbReference type="EMBL" id="SDG19684.1"/>
    </source>
</evidence>
<protein>
    <submittedName>
        <fullName evidence="1">Uncharacterized protein</fullName>
    </submittedName>
</protein>
<evidence type="ECO:0000313" key="2">
    <source>
        <dbReference type="Proteomes" id="UP000199643"/>
    </source>
</evidence>
<reference evidence="2" key="1">
    <citation type="submission" date="2016-10" db="EMBL/GenBank/DDBJ databases">
        <authorList>
            <person name="Varghese N."/>
            <person name="Submissions S."/>
        </authorList>
    </citation>
    <scope>NUCLEOTIDE SEQUENCE [LARGE SCALE GENOMIC DNA]</scope>
    <source>
        <strain evidence="2">DSM 17933</strain>
    </source>
</reference>
<name>A0A1G7S9R4_9SPHI</name>
<dbReference type="AlphaFoldDB" id="A0A1G7S9R4"/>
<organism evidence="1 2">
    <name type="scientific">Pedobacter terrae</name>
    <dbReference type="NCBI Taxonomy" id="405671"/>
    <lineage>
        <taxon>Bacteria</taxon>
        <taxon>Pseudomonadati</taxon>
        <taxon>Bacteroidota</taxon>
        <taxon>Sphingobacteriia</taxon>
        <taxon>Sphingobacteriales</taxon>
        <taxon>Sphingobacteriaceae</taxon>
        <taxon>Pedobacter</taxon>
    </lineage>
</organism>
<gene>
    <name evidence="1" type="ORF">SAMN05421827_10493</name>
</gene>